<evidence type="ECO:0000256" key="3">
    <source>
        <dbReference type="ARBA" id="ARBA00022473"/>
    </source>
</evidence>
<evidence type="ECO:0000256" key="5">
    <source>
        <dbReference type="ARBA" id="ARBA00023155"/>
    </source>
</evidence>
<evidence type="ECO:0000256" key="6">
    <source>
        <dbReference type="ARBA" id="ARBA00023242"/>
    </source>
</evidence>
<keyword evidence="5 10" id="KW-0371">Homeobox</keyword>
<dbReference type="GO" id="GO:0000978">
    <property type="term" value="F:RNA polymerase II cis-regulatory region sequence-specific DNA binding"/>
    <property type="evidence" value="ECO:0007669"/>
    <property type="project" value="TreeGrafter"/>
</dbReference>
<evidence type="ECO:0000313" key="15">
    <source>
        <dbReference type="EMBL" id="KAG8506571.1"/>
    </source>
</evidence>
<dbReference type="InterPro" id="IPR009057">
    <property type="entry name" value="Homeodomain-like_sf"/>
</dbReference>
<proteinExistence type="inferred from homology"/>
<dbReference type="PANTHER" id="PTHR45882:SF1">
    <property type="entry name" value="PITUITARY HOMEOBOX 1"/>
    <property type="match status" value="1"/>
</dbReference>
<evidence type="ECO:0000259" key="13">
    <source>
        <dbReference type="PROSITE" id="PS50071"/>
    </source>
</evidence>
<keyword evidence="16" id="KW-1185">Reference proteome</keyword>
<dbReference type="GO" id="GO:0005634">
    <property type="term" value="C:nucleus"/>
    <property type="evidence" value="ECO:0007669"/>
    <property type="project" value="UniProtKB-SubCell"/>
</dbReference>
<dbReference type="GO" id="GO:0000981">
    <property type="term" value="F:DNA-binding transcription factor activity, RNA polymerase II-specific"/>
    <property type="evidence" value="ECO:0007669"/>
    <property type="project" value="InterPro"/>
</dbReference>
<sequence>MPAPRGRPGPLAEWTARRPFLASPGERLDSPPPLPASPARVPAFPAGDGRRRRRVERVEPRQPRPRTLGCSEPAGPKLRAEPETQLDPWPLPESKLKPESAVSEPGADEPQTQRSPGGVRDAGLGAQGLRDVGRWEVVAEFHAVHASSLRGTALGAEQSASRRPGAIEAARGLRSYGQGTVTAAVARRYLTLPPGSGPGRKKPRKEGPAAPRRGRRWELPGRARPPPWRWHRGARSVLSCVVNIHSSRAVLAGSQPGRPGRERPAPAPGAPAAVPASMDAFKGGMSLERLPEGLRPPPPPPPHDMGPAFHLARAADPREPLENSASESSDTELPEKERSGEPKGPEDGSAGGTGCGGTEDPTKKKKQRRQRTHFTSQQLQELEATFQRNRYPDMSMREEIAVWTNLTEPRVRVWFKNRRAKWRKRERNQQLDLCKGGYVPQFSGLVQPYEDVYAAGYSYNNWAAKSLAPAPLSTKSFTFFNSMSPLSSQSMFSAPSSISSMTMPSSMGPGAVPGMPNSGLNNINNLTGSSLNSAMSPGACPYGTPASPYSVYRDTCNSSLASLRLKSKQHSSFGYGGLQGPASGLNACQYNS</sequence>
<evidence type="ECO:0000256" key="1">
    <source>
        <dbReference type="ARBA" id="ARBA00004123"/>
    </source>
</evidence>
<dbReference type="PROSITE" id="PS50803">
    <property type="entry name" value="OAR"/>
    <property type="match status" value="1"/>
</dbReference>
<evidence type="ECO:0000256" key="2">
    <source>
        <dbReference type="ARBA" id="ARBA00006503"/>
    </source>
</evidence>
<accession>A0A8J6DFT7</accession>
<dbReference type="InterPro" id="IPR001356">
    <property type="entry name" value="HD"/>
</dbReference>
<feature type="compositionally biased region" description="Basic and acidic residues" evidence="12">
    <location>
        <begin position="333"/>
        <end position="346"/>
    </location>
</feature>
<dbReference type="Gene3D" id="1.10.10.60">
    <property type="entry name" value="Homeodomain-like"/>
    <property type="match status" value="1"/>
</dbReference>
<dbReference type="PROSITE" id="PS00027">
    <property type="entry name" value="HOMEOBOX_1"/>
    <property type="match status" value="1"/>
</dbReference>
<feature type="region of interest" description="Disordered" evidence="12">
    <location>
        <begin position="251"/>
        <end position="386"/>
    </location>
</feature>
<evidence type="ECO:0000256" key="12">
    <source>
        <dbReference type="SAM" id="MobiDB-lite"/>
    </source>
</evidence>
<feature type="domain" description="OAR" evidence="14">
    <location>
        <begin position="558"/>
        <end position="571"/>
    </location>
</feature>
<gene>
    <name evidence="15" type="ORF">J0S82_000798</name>
</gene>
<comment type="subcellular location">
    <subcellularLocation>
        <location evidence="1 10 11">Nucleus</location>
    </subcellularLocation>
</comment>
<evidence type="ECO:0000256" key="11">
    <source>
        <dbReference type="RuleBase" id="RU000682"/>
    </source>
</evidence>
<comment type="similarity">
    <text evidence="2">Belongs to the paired homeobox family. Bicoid subfamily.</text>
</comment>
<dbReference type="Proteomes" id="UP000700334">
    <property type="component" value="Unassembled WGS sequence"/>
</dbReference>
<evidence type="ECO:0000256" key="7">
    <source>
        <dbReference type="ARBA" id="ARBA00039560"/>
    </source>
</evidence>
<reference evidence="15" key="1">
    <citation type="journal article" date="2021" name="Evol. Appl.">
        <title>The genome of the Pyrenean desman and the effects of bottlenecks and inbreeding on the genomic landscape of an endangered species.</title>
        <authorList>
            <person name="Escoda L."/>
            <person name="Castresana J."/>
        </authorList>
    </citation>
    <scope>NUCLEOTIDE SEQUENCE</scope>
    <source>
        <strain evidence="15">IBE-C5619</strain>
    </source>
</reference>
<dbReference type="CDD" id="cd00086">
    <property type="entry name" value="homeodomain"/>
    <property type="match status" value="1"/>
</dbReference>
<feature type="compositionally biased region" description="Pro residues" evidence="12">
    <location>
        <begin position="294"/>
        <end position="304"/>
    </location>
</feature>
<dbReference type="InterPro" id="IPR017970">
    <property type="entry name" value="Homeobox_CS"/>
</dbReference>
<dbReference type="OrthoDB" id="6159439at2759"/>
<dbReference type="EMBL" id="JAGFMF010012151">
    <property type="protein sequence ID" value="KAG8506571.1"/>
    <property type="molecule type" value="Genomic_DNA"/>
</dbReference>
<evidence type="ECO:0000256" key="10">
    <source>
        <dbReference type="PROSITE-ProRule" id="PRU00108"/>
    </source>
</evidence>
<keyword evidence="3" id="KW-0217">Developmental protein</keyword>
<comment type="caution">
    <text evidence="15">The sequence shown here is derived from an EMBL/GenBank/DDBJ whole genome shotgun (WGS) entry which is preliminary data.</text>
</comment>
<evidence type="ECO:0000256" key="4">
    <source>
        <dbReference type="ARBA" id="ARBA00023125"/>
    </source>
</evidence>
<organism evidence="15 16">
    <name type="scientific">Galemys pyrenaicus</name>
    <name type="common">Iberian desman</name>
    <name type="synonym">Pyrenean desman</name>
    <dbReference type="NCBI Taxonomy" id="202257"/>
    <lineage>
        <taxon>Eukaryota</taxon>
        <taxon>Metazoa</taxon>
        <taxon>Chordata</taxon>
        <taxon>Craniata</taxon>
        <taxon>Vertebrata</taxon>
        <taxon>Euteleostomi</taxon>
        <taxon>Mammalia</taxon>
        <taxon>Eutheria</taxon>
        <taxon>Laurasiatheria</taxon>
        <taxon>Eulipotyphla</taxon>
        <taxon>Talpidae</taxon>
        <taxon>Galemys</taxon>
    </lineage>
</organism>
<dbReference type="GO" id="GO:0009653">
    <property type="term" value="P:anatomical structure morphogenesis"/>
    <property type="evidence" value="ECO:0007669"/>
    <property type="project" value="TreeGrafter"/>
</dbReference>
<protein>
    <recommendedName>
        <fullName evidence="7">Pituitary homeobox 1</fullName>
    </recommendedName>
    <alternativeName>
        <fullName evidence="8">Homeobox protein PITX1</fullName>
    </alternativeName>
    <alternativeName>
        <fullName evidence="9">Paired-like homeodomain transcription factor 1</fullName>
    </alternativeName>
</protein>
<evidence type="ECO:0000259" key="14">
    <source>
        <dbReference type="PROSITE" id="PS50803"/>
    </source>
</evidence>
<feature type="compositionally biased region" description="Basic residues" evidence="12">
    <location>
        <begin position="363"/>
        <end position="372"/>
    </location>
</feature>
<keyword evidence="4 10" id="KW-0238">DNA-binding</keyword>
<dbReference type="PANTHER" id="PTHR45882">
    <property type="entry name" value="PITUITARY HOMEOBOX HOMOLOG PTX1"/>
    <property type="match status" value="1"/>
</dbReference>
<dbReference type="PROSITE" id="PS50071">
    <property type="entry name" value="HOMEOBOX_2"/>
    <property type="match status" value="1"/>
</dbReference>
<feature type="region of interest" description="Disordered" evidence="12">
    <location>
        <begin position="1"/>
        <end position="126"/>
    </location>
</feature>
<dbReference type="FunFam" id="1.10.10.60:FF:000031">
    <property type="entry name" value="Homeobox protein"/>
    <property type="match status" value="1"/>
</dbReference>
<name>A0A8J6DFT7_GALPY</name>
<dbReference type="SUPFAM" id="SSF46689">
    <property type="entry name" value="Homeodomain-like"/>
    <property type="match status" value="1"/>
</dbReference>
<feature type="domain" description="Homeobox" evidence="13">
    <location>
        <begin position="365"/>
        <end position="425"/>
    </location>
</feature>
<dbReference type="Pfam" id="PF03826">
    <property type="entry name" value="OAR"/>
    <property type="match status" value="1"/>
</dbReference>
<dbReference type="SMART" id="SM00389">
    <property type="entry name" value="HOX"/>
    <property type="match status" value="1"/>
</dbReference>
<feature type="DNA-binding region" description="Homeobox" evidence="10">
    <location>
        <begin position="367"/>
        <end position="426"/>
    </location>
</feature>
<evidence type="ECO:0000313" key="16">
    <source>
        <dbReference type="Proteomes" id="UP000700334"/>
    </source>
</evidence>
<feature type="region of interest" description="Disordered" evidence="12">
    <location>
        <begin position="189"/>
        <end position="228"/>
    </location>
</feature>
<dbReference type="Pfam" id="PF00046">
    <property type="entry name" value="Homeodomain"/>
    <property type="match status" value="1"/>
</dbReference>
<evidence type="ECO:0000256" key="9">
    <source>
        <dbReference type="ARBA" id="ARBA00042847"/>
    </source>
</evidence>
<keyword evidence="6 10" id="KW-0539">Nucleus</keyword>
<dbReference type="InterPro" id="IPR003654">
    <property type="entry name" value="OAR_dom"/>
</dbReference>
<dbReference type="AlphaFoldDB" id="A0A8J6DFT7"/>
<evidence type="ECO:0000256" key="8">
    <source>
        <dbReference type="ARBA" id="ARBA00041925"/>
    </source>
</evidence>